<reference evidence="1" key="1">
    <citation type="submission" date="2023-05" db="EMBL/GenBank/DDBJ databases">
        <authorList>
            <consortium name="ELIXIR-Norway"/>
        </authorList>
    </citation>
    <scope>NUCLEOTIDE SEQUENCE</scope>
</reference>
<evidence type="ECO:0000313" key="1">
    <source>
        <dbReference type="EMBL" id="CAN0504092.1"/>
    </source>
</evidence>
<organism evidence="1 2">
    <name type="scientific">Rangifer tarandus platyrhynchus</name>
    <name type="common">Svalbard reindeer</name>
    <dbReference type="NCBI Taxonomy" id="3082113"/>
    <lineage>
        <taxon>Eukaryota</taxon>
        <taxon>Metazoa</taxon>
        <taxon>Chordata</taxon>
        <taxon>Craniata</taxon>
        <taxon>Vertebrata</taxon>
        <taxon>Euteleostomi</taxon>
        <taxon>Mammalia</taxon>
        <taxon>Eutheria</taxon>
        <taxon>Laurasiatheria</taxon>
        <taxon>Artiodactyla</taxon>
        <taxon>Ruminantia</taxon>
        <taxon>Pecora</taxon>
        <taxon>Cervidae</taxon>
        <taxon>Odocoileinae</taxon>
        <taxon>Rangifer</taxon>
    </lineage>
</organism>
<proteinExistence type="predicted"/>
<gene>
    <name evidence="1" type="ORF">MRATA1EN22A_LOCUS22420</name>
</gene>
<dbReference type="EMBL" id="OX596088">
    <property type="protein sequence ID" value="CAN0504092.1"/>
    <property type="molecule type" value="Genomic_DNA"/>
</dbReference>
<reference evidence="1" key="2">
    <citation type="submission" date="2025-03" db="EMBL/GenBank/DDBJ databases">
        <authorList>
            <consortium name="ELIXIR-Norway"/>
            <consortium name="Elixir Norway"/>
        </authorList>
    </citation>
    <scope>NUCLEOTIDE SEQUENCE</scope>
</reference>
<accession>A0AC59ZSP3</accession>
<sequence length="125" mass="13783">MHSLVRERCHTQHKYTQRGVSTHHGLQRTESEASCPMCLSAASHLRISGGLEQEDGPIQPFLHLDRDWVSLGAAAFSTRHGEGPAGFRSLTQQRLFQRLLRARPGTRSGDAKGSHPTYSGSSPPR</sequence>
<name>A0AC59ZSP3_RANTA</name>
<evidence type="ECO:0000313" key="2">
    <source>
        <dbReference type="Proteomes" id="UP001162501"/>
    </source>
</evidence>
<dbReference type="Proteomes" id="UP001162501">
    <property type="component" value="Chromosome 4"/>
</dbReference>
<protein>
    <submittedName>
        <fullName evidence="1">Uncharacterized protein</fullName>
    </submittedName>
</protein>